<dbReference type="EMBL" id="DVMV01000012">
    <property type="protein sequence ID" value="HIU44970.1"/>
    <property type="molecule type" value="Genomic_DNA"/>
</dbReference>
<name>A0A9D1LNC3_9FIRM</name>
<dbReference type="Pfam" id="PF13173">
    <property type="entry name" value="AAA_14"/>
    <property type="match status" value="1"/>
</dbReference>
<proteinExistence type="predicted"/>
<dbReference type="Proteomes" id="UP000824070">
    <property type="component" value="Unassembled WGS sequence"/>
</dbReference>
<sequence length="444" mass="51008">MLRRKIDDYLSAWKLDPNRKPLLVYGARQIGKTTSIREFGKKYGSFVEINFATEPSMKTVFSKGYDVDSILMGLSLFNPSFRFLPHDTLILFDEVQECPDALTCLKPFSLDGSYDVICSGSLLGVHYKRISSIPVGYKQEYRMRSLDFEEFLWANGISEEQIERAYSCLSSLSPLPDAYLLRFKELFEDYIFVGGMPEAVNAFVSTKLFSAPFEVQMRISRDYDDDIGKYVEGLDSARVRRFYRHIGSQLSRENHKFQVSKIGHGSRWREYQGVEEWLRDAGVIEVAHNLKSLRLPLNAEEEDDNFRVYYADHGLFIASLDEEAKDDLRLNGNYDIYYGALYENLVAESLSALGYPLYFYRSDNGTIELDFVLRAKNEIIPVEVKRNRGRSKSLKAVLDSDLGISHAVKLIGGNIGFDGRIFTLPYSLSFLLKRFLKESEKISW</sequence>
<reference evidence="3" key="1">
    <citation type="submission" date="2020-10" db="EMBL/GenBank/DDBJ databases">
        <authorList>
            <person name="Gilroy R."/>
        </authorList>
    </citation>
    <scope>NUCLEOTIDE SEQUENCE</scope>
    <source>
        <strain evidence="3">ChiGjej1B1-22543</strain>
    </source>
</reference>
<dbReference type="PANTHER" id="PTHR33295:SF7">
    <property type="entry name" value="ATPASE"/>
    <property type="match status" value="1"/>
</dbReference>
<comment type="caution">
    <text evidence="3">The sequence shown here is derived from an EMBL/GenBank/DDBJ whole genome shotgun (WGS) entry which is preliminary data.</text>
</comment>
<dbReference type="AlphaFoldDB" id="A0A9D1LNC3"/>
<evidence type="ECO:0000259" key="1">
    <source>
        <dbReference type="Pfam" id="PF13173"/>
    </source>
</evidence>
<evidence type="ECO:0000259" key="2">
    <source>
        <dbReference type="Pfam" id="PF13635"/>
    </source>
</evidence>
<protein>
    <submittedName>
        <fullName evidence="3">ATP-binding protein</fullName>
    </submittedName>
</protein>
<gene>
    <name evidence="3" type="ORF">IAC52_01595</name>
</gene>
<dbReference type="InterPro" id="IPR025420">
    <property type="entry name" value="DUF4143"/>
</dbReference>
<dbReference type="InterPro" id="IPR027417">
    <property type="entry name" value="P-loop_NTPase"/>
</dbReference>
<organism evidence="3 4">
    <name type="scientific">Candidatus Alloenteromonas pullicola</name>
    <dbReference type="NCBI Taxonomy" id="2840784"/>
    <lineage>
        <taxon>Bacteria</taxon>
        <taxon>Bacillati</taxon>
        <taxon>Bacillota</taxon>
        <taxon>Bacillota incertae sedis</taxon>
        <taxon>Candidatus Alloenteromonas</taxon>
    </lineage>
</organism>
<dbReference type="Pfam" id="PF13635">
    <property type="entry name" value="DUF4143"/>
    <property type="match status" value="1"/>
</dbReference>
<dbReference type="SUPFAM" id="SSF52540">
    <property type="entry name" value="P-loop containing nucleoside triphosphate hydrolases"/>
    <property type="match status" value="1"/>
</dbReference>
<dbReference type="PANTHER" id="PTHR33295">
    <property type="entry name" value="ATPASE"/>
    <property type="match status" value="1"/>
</dbReference>
<keyword evidence="3" id="KW-0067">ATP-binding</keyword>
<accession>A0A9D1LNC3</accession>
<evidence type="ECO:0000313" key="3">
    <source>
        <dbReference type="EMBL" id="HIU44970.1"/>
    </source>
</evidence>
<feature type="domain" description="AAA" evidence="1">
    <location>
        <begin position="18"/>
        <end position="152"/>
    </location>
</feature>
<feature type="domain" description="DUF4143" evidence="2">
    <location>
        <begin position="225"/>
        <end position="386"/>
    </location>
</feature>
<dbReference type="GO" id="GO:0005524">
    <property type="term" value="F:ATP binding"/>
    <property type="evidence" value="ECO:0007669"/>
    <property type="project" value="UniProtKB-KW"/>
</dbReference>
<evidence type="ECO:0000313" key="4">
    <source>
        <dbReference type="Proteomes" id="UP000824070"/>
    </source>
</evidence>
<reference evidence="3" key="2">
    <citation type="journal article" date="2021" name="PeerJ">
        <title>Extensive microbial diversity within the chicken gut microbiome revealed by metagenomics and culture.</title>
        <authorList>
            <person name="Gilroy R."/>
            <person name="Ravi A."/>
            <person name="Getino M."/>
            <person name="Pursley I."/>
            <person name="Horton D.L."/>
            <person name="Alikhan N.F."/>
            <person name="Baker D."/>
            <person name="Gharbi K."/>
            <person name="Hall N."/>
            <person name="Watson M."/>
            <person name="Adriaenssens E.M."/>
            <person name="Foster-Nyarko E."/>
            <person name="Jarju S."/>
            <person name="Secka A."/>
            <person name="Antonio M."/>
            <person name="Oren A."/>
            <person name="Chaudhuri R.R."/>
            <person name="La Ragione R."/>
            <person name="Hildebrand F."/>
            <person name="Pallen M.J."/>
        </authorList>
    </citation>
    <scope>NUCLEOTIDE SEQUENCE</scope>
    <source>
        <strain evidence="3">ChiGjej1B1-22543</strain>
    </source>
</reference>
<keyword evidence="3" id="KW-0547">Nucleotide-binding</keyword>
<dbReference type="InterPro" id="IPR041682">
    <property type="entry name" value="AAA_14"/>
</dbReference>